<keyword evidence="4 8" id="KW-0418">Kinase</keyword>
<evidence type="ECO:0000313" key="11">
    <source>
        <dbReference type="EMBL" id="ROH85367.1"/>
    </source>
</evidence>
<dbReference type="EMBL" id="RJVP01000006">
    <property type="protein sequence ID" value="ROH85367.1"/>
    <property type="molecule type" value="Genomic_DNA"/>
</dbReference>
<dbReference type="PROSITE" id="PS00584">
    <property type="entry name" value="PFKB_KINASES_2"/>
    <property type="match status" value="1"/>
</dbReference>
<evidence type="ECO:0000259" key="10">
    <source>
        <dbReference type="Pfam" id="PF00294"/>
    </source>
</evidence>
<evidence type="ECO:0000313" key="12">
    <source>
        <dbReference type="Proteomes" id="UP000275137"/>
    </source>
</evidence>
<comment type="similarity">
    <text evidence="1 7 8">Belongs to the carbohydrate kinase PfkB family.</text>
</comment>
<dbReference type="InterPro" id="IPR029056">
    <property type="entry name" value="Ribokinase-like"/>
</dbReference>
<dbReference type="Gene3D" id="3.40.1190.20">
    <property type="match status" value="1"/>
</dbReference>
<accession>A0A3N0UXU9</accession>
<evidence type="ECO:0000256" key="9">
    <source>
        <dbReference type="RuleBase" id="RU369061"/>
    </source>
</evidence>
<protein>
    <recommendedName>
        <fullName evidence="7">Phosphofructokinase</fullName>
    </recommendedName>
</protein>
<comment type="caution">
    <text evidence="11">The sequence shown here is derived from an EMBL/GenBank/DDBJ whole genome shotgun (WGS) entry which is preliminary data.</text>
</comment>
<dbReference type="InterPro" id="IPR002139">
    <property type="entry name" value="Ribo/fructo_kinase"/>
</dbReference>
<evidence type="ECO:0000256" key="7">
    <source>
        <dbReference type="PIRNR" id="PIRNR000535"/>
    </source>
</evidence>
<dbReference type="PIRSF" id="PIRSF000535">
    <property type="entry name" value="1PFK/6PFK/LacC"/>
    <property type="match status" value="1"/>
</dbReference>
<dbReference type="NCBIfam" id="TIGR03828">
    <property type="entry name" value="pfkB"/>
    <property type="match status" value="1"/>
</dbReference>
<dbReference type="AlphaFoldDB" id="A0A3N0UXU9"/>
<feature type="domain" description="Carbohydrate kinase PfkB" evidence="10">
    <location>
        <begin position="24"/>
        <end position="305"/>
    </location>
</feature>
<dbReference type="InterPro" id="IPR022463">
    <property type="entry name" value="1-PFruKinase"/>
</dbReference>
<dbReference type="PROSITE" id="PS00583">
    <property type="entry name" value="PFKB_KINASES_1"/>
    <property type="match status" value="1"/>
</dbReference>
<name>A0A3N0UXU9_9PROT</name>
<keyword evidence="2 7" id="KW-0808">Transferase</keyword>
<dbReference type="FunFam" id="3.40.1190.20:FF:000001">
    <property type="entry name" value="Phosphofructokinase"/>
    <property type="match status" value="1"/>
</dbReference>
<dbReference type="InterPro" id="IPR017583">
    <property type="entry name" value="Tagatose/fructose_Pkinase"/>
</dbReference>
<dbReference type="Pfam" id="PF00294">
    <property type="entry name" value="PfkB"/>
    <property type="match status" value="1"/>
</dbReference>
<gene>
    <name evidence="11" type="primary">pfkB</name>
    <name evidence="11" type="ORF">ED236_10370</name>
</gene>
<dbReference type="PRINTS" id="PR00990">
    <property type="entry name" value="RIBOKINASE"/>
</dbReference>
<dbReference type="GO" id="GO:0005829">
    <property type="term" value="C:cytosol"/>
    <property type="evidence" value="ECO:0007669"/>
    <property type="project" value="TreeGrafter"/>
</dbReference>
<comment type="catalytic activity">
    <reaction evidence="6 9">
        <text>beta-D-fructose 1-phosphate + ATP = beta-D-fructose 1,6-bisphosphate + ADP + H(+)</text>
        <dbReference type="Rhea" id="RHEA:14213"/>
        <dbReference type="ChEBI" id="CHEBI:15378"/>
        <dbReference type="ChEBI" id="CHEBI:30616"/>
        <dbReference type="ChEBI" id="CHEBI:32966"/>
        <dbReference type="ChEBI" id="CHEBI:138881"/>
        <dbReference type="ChEBI" id="CHEBI:456216"/>
        <dbReference type="EC" id="2.7.1.56"/>
    </reaction>
</comment>
<keyword evidence="5 9" id="KW-0067">ATP-binding</keyword>
<dbReference type="InterPro" id="IPR002173">
    <property type="entry name" value="Carboh/pur_kinase_PfkB_CS"/>
</dbReference>
<dbReference type="Proteomes" id="UP000275137">
    <property type="component" value="Unassembled WGS sequence"/>
</dbReference>
<dbReference type="NCBIfam" id="TIGR03168">
    <property type="entry name" value="1-PFK"/>
    <property type="match status" value="1"/>
</dbReference>
<comment type="function">
    <text evidence="9">Catalyzes the ATP-dependent phosphorylation of fructose-l-phosphate to fructose-l,6-bisphosphate.</text>
</comment>
<dbReference type="SUPFAM" id="SSF53613">
    <property type="entry name" value="Ribokinase-like"/>
    <property type="match status" value="1"/>
</dbReference>
<organism evidence="11 12">
    <name type="scientific">Pseudomethylobacillus aquaticus</name>
    <dbReference type="NCBI Taxonomy" id="2676064"/>
    <lineage>
        <taxon>Bacteria</taxon>
        <taxon>Pseudomonadati</taxon>
        <taxon>Pseudomonadota</taxon>
        <taxon>Betaproteobacteria</taxon>
        <taxon>Nitrosomonadales</taxon>
        <taxon>Methylophilaceae</taxon>
        <taxon>Pseudomethylobacillus</taxon>
    </lineage>
</organism>
<dbReference type="CDD" id="cd01164">
    <property type="entry name" value="FruK_PfkB_like"/>
    <property type="match status" value="1"/>
</dbReference>
<reference evidence="11 12" key="1">
    <citation type="submission" date="2018-10" db="EMBL/GenBank/DDBJ databases">
        <authorList>
            <person name="Chen W.-M."/>
        </authorList>
    </citation>
    <scope>NUCLEOTIDE SEQUENCE [LARGE SCALE GENOMIC DNA]</scope>
    <source>
        <strain evidence="11 12">H-5</strain>
    </source>
</reference>
<evidence type="ECO:0000256" key="2">
    <source>
        <dbReference type="ARBA" id="ARBA00022679"/>
    </source>
</evidence>
<evidence type="ECO:0000256" key="6">
    <source>
        <dbReference type="ARBA" id="ARBA00047745"/>
    </source>
</evidence>
<dbReference type="PANTHER" id="PTHR46566:SF5">
    <property type="entry name" value="1-PHOSPHOFRUCTOKINASE"/>
    <property type="match status" value="1"/>
</dbReference>
<dbReference type="GO" id="GO:0008662">
    <property type="term" value="F:1-phosphofructokinase activity"/>
    <property type="evidence" value="ECO:0007669"/>
    <property type="project" value="UniProtKB-UniRule"/>
</dbReference>
<dbReference type="GO" id="GO:0016052">
    <property type="term" value="P:carbohydrate catabolic process"/>
    <property type="evidence" value="ECO:0007669"/>
    <property type="project" value="UniProtKB-ARBA"/>
</dbReference>
<evidence type="ECO:0000256" key="3">
    <source>
        <dbReference type="ARBA" id="ARBA00022741"/>
    </source>
</evidence>
<evidence type="ECO:0000256" key="1">
    <source>
        <dbReference type="ARBA" id="ARBA00010688"/>
    </source>
</evidence>
<sequence>MNTSINPSINHSSQIVTLTLNPAIDQSLMVPGFRVGEVNRVAREQSDPGGKGVNVSCFLADLGYTSAASGFIGIDNSQIFEQLFAEKAIADDFVRLPGKTRVNIKIIDAERHRITDVNFPGPIATSRDLQLLNHKLKSLLFDHDWFVLSGSLPEGVPGDYYADLIQCLKQAGKKVMLDTSGTALREGLAAKPDVIKPNINELEQLLGTTLQTPEMVLAAAHALIQDGIEEVVVSMGKQGAIFANRDGHVWAVPPAVAVKSTVGAGDAMVAGYIAARIQQLDLEQRARLATATAMGALTALGPRLPAADVIQTYTQQVSIKTVD</sequence>
<proteinExistence type="inferred from homology"/>
<dbReference type="PANTHER" id="PTHR46566">
    <property type="entry name" value="1-PHOSPHOFRUCTOKINASE-RELATED"/>
    <property type="match status" value="1"/>
</dbReference>
<dbReference type="GO" id="GO:0005524">
    <property type="term" value="F:ATP binding"/>
    <property type="evidence" value="ECO:0007669"/>
    <property type="project" value="UniProtKB-UniRule"/>
</dbReference>
<keyword evidence="3 9" id="KW-0547">Nucleotide-binding</keyword>
<dbReference type="RefSeq" id="WP_123238021.1">
    <property type="nucleotide sequence ID" value="NZ_RJVP01000006.1"/>
</dbReference>
<evidence type="ECO:0000256" key="8">
    <source>
        <dbReference type="RuleBase" id="RU003704"/>
    </source>
</evidence>
<keyword evidence="12" id="KW-1185">Reference proteome</keyword>
<evidence type="ECO:0000256" key="4">
    <source>
        <dbReference type="ARBA" id="ARBA00022777"/>
    </source>
</evidence>
<dbReference type="InterPro" id="IPR011611">
    <property type="entry name" value="PfkB_dom"/>
</dbReference>
<dbReference type="GO" id="GO:0044281">
    <property type="term" value="P:small molecule metabolic process"/>
    <property type="evidence" value="ECO:0007669"/>
    <property type="project" value="UniProtKB-ARBA"/>
</dbReference>
<evidence type="ECO:0000256" key="5">
    <source>
        <dbReference type="ARBA" id="ARBA00022840"/>
    </source>
</evidence>